<dbReference type="SUPFAM" id="SSF89550">
    <property type="entry name" value="PHP domain-like"/>
    <property type="match status" value="1"/>
</dbReference>
<dbReference type="InterPro" id="IPR004805">
    <property type="entry name" value="DnaE2/DnaE/PolC"/>
</dbReference>
<feature type="non-terminal residue" evidence="2">
    <location>
        <position position="278"/>
    </location>
</feature>
<reference evidence="2" key="1">
    <citation type="journal article" date="2014" name="Front. Microbiol.">
        <title>High frequency of phylogenetically diverse reductive dehalogenase-homologous genes in deep subseafloor sedimentary metagenomes.</title>
        <authorList>
            <person name="Kawai M."/>
            <person name="Futagami T."/>
            <person name="Toyoda A."/>
            <person name="Takaki Y."/>
            <person name="Nishi S."/>
            <person name="Hori S."/>
            <person name="Arai W."/>
            <person name="Tsubouchi T."/>
            <person name="Morono Y."/>
            <person name="Uchiyama I."/>
            <person name="Ito T."/>
            <person name="Fujiyama A."/>
            <person name="Inagaki F."/>
            <person name="Takami H."/>
        </authorList>
    </citation>
    <scope>NUCLEOTIDE SEQUENCE</scope>
    <source>
        <strain evidence="2">Expedition CK06-06</strain>
    </source>
</reference>
<gene>
    <name evidence="2" type="ORF">S01H1_28684</name>
</gene>
<dbReference type="Pfam" id="PF07733">
    <property type="entry name" value="DNA_pol3_alpha"/>
    <property type="match status" value="1"/>
</dbReference>
<feature type="non-terminal residue" evidence="2">
    <location>
        <position position="1"/>
    </location>
</feature>
<dbReference type="GO" id="GO:0006260">
    <property type="term" value="P:DNA replication"/>
    <property type="evidence" value="ECO:0007669"/>
    <property type="project" value="InterPro"/>
</dbReference>
<evidence type="ECO:0000313" key="2">
    <source>
        <dbReference type="EMBL" id="GAF86103.1"/>
    </source>
</evidence>
<dbReference type="EMBL" id="BARS01017544">
    <property type="protein sequence ID" value="GAF86103.1"/>
    <property type="molecule type" value="Genomic_DNA"/>
</dbReference>
<accession>X0SY23</accession>
<comment type="caution">
    <text evidence="2">The sequence shown here is derived from an EMBL/GenBank/DDBJ whole genome shotgun (WGS) entry which is preliminary data.</text>
</comment>
<feature type="domain" description="Bacterial DNA polymerase III alpha subunit NTPase" evidence="1">
    <location>
        <begin position="155"/>
        <end position="278"/>
    </location>
</feature>
<dbReference type="InterPro" id="IPR016195">
    <property type="entry name" value="Pol/histidinol_Pase-like"/>
</dbReference>
<dbReference type="InterPro" id="IPR011708">
    <property type="entry name" value="DNA_pol3_alpha_NTPase_dom"/>
</dbReference>
<organism evidence="2">
    <name type="scientific">marine sediment metagenome</name>
    <dbReference type="NCBI Taxonomy" id="412755"/>
    <lineage>
        <taxon>unclassified sequences</taxon>
        <taxon>metagenomes</taxon>
        <taxon>ecological metagenomes</taxon>
    </lineage>
</organism>
<dbReference type="PANTHER" id="PTHR32294">
    <property type="entry name" value="DNA POLYMERASE III SUBUNIT ALPHA"/>
    <property type="match status" value="1"/>
</dbReference>
<proteinExistence type="predicted"/>
<dbReference type="AlphaFoldDB" id="X0SY23"/>
<dbReference type="GO" id="GO:0008408">
    <property type="term" value="F:3'-5' exonuclease activity"/>
    <property type="evidence" value="ECO:0007669"/>
    <property type="project" value="InterPro"/>
</dbReference>
<name>X0SY23_9ZZZZ</name>
<dbReference type="PANTHER" id="PTHR32294:SF0">
    <property type="entry name" value="DNA POLYMERASE III SUBUNIT ALPHA"/>
    <property type="match status" value="1"/>
</dbReference>
<evidence type="ECO:0000259" key="1">
    <source>
        <dbReference type="Pfam" id="PF07733"/>
    </source>
</evidence>
<sequence>IPRLLTAGQEKKAIAVAQEYRQIFGEDNFYIELQDHGTKEGRSLKQQLQTLAHELELPVVATNDIHYLSKEDSLAHEVLLNVRANKKLADSNHLSFDGDGYHFRAHEEMVKLFSDVPEAIENTRVIAARCNLELEFGATMIPPFELTAKEGNPDEYLRTLAYRGAEKYFETITGTVRERLDYELDVIKQMNYATYFLIVWDFVCFARKQHIPVGPGRGSAAGSLVSYCIEITRVNPLKYNLIFERFLNPARISMPDFDIDFCIKGRDRVIDYVRNKYG</sequence>
<dbReference type="Gene3D" id="3.20.20.140">
    <property type="entry name" value="Metal-dependent hydrolases"/>
    <property type="match status" value="1"/>
</dbReference>
<protein>
    <recommendedName>
        <fullName evidence="1">Bacterial DNA polymerase III alpha subunit NTPase domain-containing protein</fullName>
    </recommendedName>
</protein>